<feature type="modified residue" description="4-aspartylphosphate" evidence="7">
    <location>
        <position position="1089"/>
    </location>
</feature>
<evidence type="ECO:0000256" key="3">
    <source>
        <dbReference type="ARBA" id="ARBA00022553"/>
    </source>
</evidence>
<dbReference type="Pfam" id="PF13185">
    <property type="entry name" value="GAF_2"/>
    <property type="match status" value="1"/>
</dbReference>
<dbReference type="InterPro" id="IPR036890">
    <property type="entry name" value="HATPase_C_sf"/>
</dbReference>
<keyword evidence="4" id="KW-0808">Transferase</keyword>
<sequence>MNQRPLPDRATRTLGLDPAVAFALAGAFVFFLVSGAIAYMNLRALREGNEKIIQSYEVMIALDELLSNAQDAETGQRGFLLTNNENYLQPYNAALRAMPRKLDEIEAATRDNPVQHPKVNALRQHVDAKLAELRDTIEIRRARGLDAVLDIVNSDRGKVEMDAIRTQLAALGQEEIALRSRRLEEMAGAQRTALVSGFLSAFLGILLTVTIALLIRRATLARRREEWLQSGQVGLTTAVIGDQPIDQLGNSVLDFLARYVGAVAGALFVGGGGVYRRASTYGVRDTADVPEQFRRREGLLGQAAVDGRPLLVDDVPDGYLAFGSSLGHDKPKHLVILPAGVDGVVNSVVELGFLRPVEPAVVALLQQASASIAIAVRSANYRGELQNLLEETQRQAEEMQTQSEELRVSNEELEEQGRALRESQARLEQQQVELEQTNSQLSQQAQQLEAQRDDLERAHASVELKAKELEQASRYKSDFLANMSHELRTPLNSSLILSKLLADNPDENLTQEQVKYAQTIQASGNDLLNLINDILDLSKIEAGHVEMRPETVVMERLVGNIRQLFQPLAQDRKLDFSIEVAPGGPESLETDLQRLEQVLKNLLSNAFKFTEKGQVSLAIRPAGEGYVAFSVTDTGIGIAEEQQRSVFAAFHQADSTISRKYGGTGLGLSISRQLVRLLGGTIELRSRPGEGSTFTVTVPIVYDPAKVAPRDVPDGAPVIAAQGFASPGTAFPGLASPNAVPASLAASAPARRLDDDRDAPSDEKRVLLVIEDDESFATILRDLSREMGFRSLVAGTAAEALQLAKQFMPNAVVLDVGLPDQSGLSVLDRLKRDVQTRHIPVHIVSAGDHIETALTLGAVGYALKPVKREQLVDVLKKLEARLSQRVHRVLIVEDDRVQREAVAKLLTSHDVETVTAGTAAECLQLLKDGTFDCMVLDLSLPDASGYSLLETLSQESAYSFPPVIVYTGRELSADDEQRLRRYSKSIIIKGAKSPERLLDEVSLFLHQVISELPAEQQKMIRKARNRDALVEGRRILIVEDDVRNVYALTNILEKQGAVVEIARNGREALDILEATAQQPAGAVDLVLMDVMMPVMDGLTATREIRRNPAWKKLPIIALTAKAMPDDQQRCIDAGANDYMAKPLDVEKLLSLVRVWIPK</sequence>
<dbReference type="PRINTS" id="PR00344">
    <property type="entry name" value="BCTRLSENSOR"/>
</dbReference>
<dbReference type="PROSITE" id="PS50109">
    <property type="entry name" value="HIS_KIN"/>
    <property type="match status" value="1"/>
</dbReference>
<accession>A0ABT0DIM8</accession>
<dbReference type="InterPro" id="IPR011006">
    <property type="entry name" value="CheY-like_superfamily"/>
</dbReference>
<keyword evidence="3 7" id="KW-0597">Phosphoprotein</keyword>
<dbReference type="Gene3D" id="3.30.450.40">
    <property type="match status" value="1"/>
</dbReference>
<dbReference type="SUPFAM" id="SSF55781">
    <property type="entry name" value="GAF domain-like"/>
    <property type="match status" value="1"/>
</dbReference>
<dbReference type="InterPro" id="IPR003661">
    <property type="entry name" value="HisK_dim/P_dom"/>
</dbReference>
<dbReference type="Gene3D" id="3.40.50.2300">
    <property type="match status" value="3"/>
</dbReference>
<dbReference type="InterPro" id="IPR001789">
    <property type="entry name" value="Sig_transdc_resp-reg_receiver"/>
</dbReference>
<proteinExistence type="predicted"/>
<dbReference type="InterPro" id="IPR003594">
    <property type="entry name" value="HATPase_dom"/>
</dbReference>
<dbReference type="CDD" id="cd00156">
    <property type="entry name" value="REC"/>
    <property type="match status" value="1"/>
</dbReference>
<comment type="caution">
    <text evidence="12">The sequence shown here is derived from an EMBL/GenBank/DDBJ whole genome shotgun (WGS) entry which is preliminary data.</text>
</comment>
<dbReference type="InterPro" id="IPR004358">
    <property type="entry name" value="Sig_transdc_His_kin-like_C"/>
</dbReference>
<dbReference type="Pfam" id="PF00072">
    <property type="entry name" value="Response_reg"/>
    <property type="match status" value="3"/>
</dbReference>
<feature type="domain" description="Response regulatory" evidence="11">
    <location>
        <begin position="1034"/>
        <end position="1156"/>
    </location>
</feature>
<dbReference type="PROSITE" id="PS50110">
    <property type="entry name" value="RESPONSE_REGULATORY"/>
    <property type="match status" value="3"/>
</dbReference>
<dbReference type="RefSeq" id="WP_247198860.1">
    <property type="nucleotide sequence ID" value="NZ_JALKCG010000001.1"/>
</dbReference>
<comment type="catalytic activity">
    <reaction evidence="1">
        <text>ATP + protein L-histidine = ADP + protein N-phospho-L-histidine.</text>
        <dbReference type="EC" id="2.7.13.3"/>
    </reaction>
</comment>
<reference evidence="13" key="2">
    <citation type="submission" date="2023-07" db="EMBL/GenBank/DDBJ databases">
        <title>Ancylobacter moscoviensis sp. nov., facultatively methylotrophic bacteria from activated sludge and the reclassification of Starkeya novella (Starkey 1934) Kelly et al. 2000 as Ancylobacter novellus comb. nov., Starkeya koreensis Im et al. 2006 as Ancylobacter koreensis comb.nov., Angulomicrobium tetraedrale Vasil'eva et al. 1986 as Ancylobacter tetraedralis comb. nov., Angulomicrobium amanitiforme Fritz et al. 2004 as Ancylobacter amanitiformis comb. nov. and Methylorhabdus multivorans Doronina et al. 1996 as Ancylobacter multivorans comb. nov. and emended description of the genus Ancylobacter.</title>
        <authorList>
            <person name="Doronina N."/>
            <person name="Chemodurova A."/>
            <person name="Grouzdev D."/>
            <person name="Koziaeva V."/>
            <person name="Shi W."/>
            <person name="Wu L."/>
            <person name="Kaparullina E."/>
        </authorList>
    </citation>
    <scope>NUCLEOTIDE SEQUENCE [LARGE SCALE GENOMIC DNA]</scope>
    <source>
        <strain evidence="13">Jip08</strain>
    </source>
</reference>
<evidence type="ECO:0000313" key="12">
    <source>
        <dbReference type="EMBL" id="MCK0207127.1"/>
    </source>
</evidence>
<evidence type="ECO:0000256" key="4">
    <source>
        <dbReference type="ARBA" id="ARBA00022679"/>
    </source>
</evidence>
<feature type="domain" description="Response regulatory" evidence="11">
    <location>
        <begin position="888"/>
        <end position="1004"/>
    </location>
</feature>
<feature type="modified residue" description="4-aspartylphosphate" evidence="7">
    <location>
        <position position="937"/>
    </location>
</feature>
<dbReference type="PANTHER" id="PTHR45339:SF1">
    <property type="entry name" value="HYBRID SIGNAL TRANSDUCTION HISTIDINE KINASE J"/>
    <property type="match status" value="1"/>
</dbReference>
<feature type="compositionally biased region" description="Basic and acidic residues" evidence="8">
    <location>
        <begin position="404"/>
        <end position="425"/>
    </location>
</feature>
<dbReference type="SMART" id="SM00388">
    <property type="entry name" value="HisKA"/>
    <property type="match status" value="1"/>
</dbReference>
<dbReference type="InterPro" id="IPR007891">
    <property type="entry name" value="CHASE3"/>
</dbReference>
<keyword evidence="6" id="KW-0902">Two-component regulatory system</keyword>
<dbReference type="SUPFAM" id="SSF55874">
    <property type="entry name" value="ATPase domain of HSP90 chaperone/DNA topoisomerase II/histidine kinase"/>
    <property type="match status" value="1"/>
</dbReference>
<dbReference type="EC" id="2.7.13.3" evidence="2"/>
<keyword evidence="9" id="KW-0812">Transmembrane</keyword>
<keyword evidence="5" id="KW-0418">Kinase</keyword>
<dbReference type="EMBL" id="JALKCG010000001">
    <property type="protein sequence ID" value="MCK0207127.1"/>
    <property type="molecule type" value="Genomic_DNA"/>
</dbReference>
<organism evidence="12 13">
    <name type="scientific">Ancylobacter koreensis</name>
    <dbReference type="NCBI Taxonomy" id="266121"/>
    <lineage>
        <taxon>Bacteria</taxon>
        <taxon>Pseudomonadati</taxon>
        <taxon>Pseudomonadota</taxon>
        <taxon>Alphaproteobacteria</taxon>
        <taxon>Hyphomicrobiales</taxon>
        <taxon>Xanthobacteraceae</taxon>
        <taxon>Ancylobacter</taxon>
    </lineage>
</organism>
<dbReference type="Proteomes" id="UP001202867">
    <property type="component" value="Unassembled WGS sequence"/>
</dbReference>
<dbReference type="InterPro" id="IPR036097">
    <property type="entry name" value="HisK_dim/P_sf"/>
</dbReference>
<dbReference type="PANTHER" id="PTHR45339">
    <property type="entry name" value="HYBRID SIGNAL TRANSDUCTION HISTIDINE KINASE J"/>
    <property type="match status" value="1"/>
</dbReference>
<dbReference type="CDD" id="cd19410">
    <property type="entry name" value="HK9-like_sensor"/>
    <property type="match status" value="1"/>
</dbReference>
<feature type="compositionally biased region" description="Low complexity" evidence="8">
    <location>
        <begin position="435"/>
        <end position="449"/>
    </location>
</feature>
<feature type="modified residue" description="4-aspartylphosphate" evidence="7">
    <location>
        <position position="815"/>
    </location>
</feature>
<dbReference type="InterPro" id="IPR005467">
    <property type="entry name" value="His_kinase_dom"/>
</dbReference>
<feature type="region of interest" description="Disordered" evidence="8">
    <location>
        <begin position="398"/>
        <end position="453"/>
    </location>
</feature>
<dbReference type="Pfam" id="PF05227">
    <property type="entry name" value="CHASE3"/>
    <property type="match status" value="1"/>
</dbReference>
<dbReference type="CDD" id="cd16922">
    <property type="entry name" value="HATPase_EvgS-ArcB-TorS-like"/>
    <property type="match status" value="1"/>
</dbReference>
<feature type="transmembrane region" description="Helical" evidence="9">
    <location>
        <begin position="192"/>
        <end position="215"/>
    </location>
</feature>
<dbReference type="SUPFAM" id="SSF52172">
    <property type="entry name" value="CheY-like"/>
    <property type="match status" value="3"/>
</dbReference>
<evidence type="ECO:0000256" key="8">
    <source>
        <dbReference type="SAM" id="MobiDB-lite"/>
    </source>
</evidence>
<dbReference type="SUPFAM" id="SSF47384">
    <property type="entry name" value="Homodimeric domain of signal transducing histidine kinase"/>
    <property type="match status" value="1"/>
</dbReference>
<dbReference type="CDD" id="cd17546">
    <property type="entry name" value="REC_hyHK_CKI1_RcsC-like"/>
    <property type="match status" value="1"/>
</dbReference>
<dbReference type="InterPro" id="IPR029016">
    <property type="entry name" value="GAF-like_dom_sf"/>
</dbReference>
<name>A0ABT0DIM8_9HYPH</name>
<evidence type="ECO:0000256" key="7">
    <source>
        <dbReference type="PROSITE-ProRule" id="PRU00169"/>
    </source>
</evidence>
<evidence type="ECO:0000256" key="1">
    <source>
        <dbReference type="ARBA" id="ARBA00000085"/>
    </source>
</evidence>
<feature type="domain" description="Response regulatory" evidence="11">
    <location>
        <begin position="766"/>
        <end position="879"/>
    </location>
</feature>
<dbReference type="Pfam" id="PF02518">
    <property type="entry name" value="HATPase_c"/>
    <property type="match status" value="1"/>
</dbReference>
<evidence type="ECO:0000259" key="11">
    <source>
        <dbReference type="PROSITE" id="PS50110"/>
    </source>
</evidence>
<protein>
    <recommendedName>
        <fullName evidence="2">histidine kinase</fullName>
        <ecNumber evidence="2">2.7.13.3</ecNumber>
    </recommendedName>
</protein>
<dbReference type="Gene3D" id="1.10.287.130">
    <property type="match status" value="1"/>
</dbReference>
<gene>
    <name evidence="12" type="ORF">MWN33_03665</name>
</gene>
<keyword evidence="9" id="KW-0472">Membrane</keyword>
<dbReference type="Gene3D" id="3.30.565.10">
    <property type="entry name" value="Histidine kinase-like ATPase, C-terminal domain"/>
    <property type="match status" value="1"/>
</dbReference>
<reference evidence="12 13" key="1">
    <citation type="submission" date="2022-04" db="EMBL/GenBank/DDBJ databases">
        <authorList>
            <person name="Grouzdev D.S."/>
            <person name="Pantiukh K.S."/>
            <person name="Krutkina M.S."/>
        </authorList>
    </citation>
    <scope>NUCLEOTIDE SEQUENCE [LARGE SCALE GENOMIC DNA]</scope>
    <source>
        <strain evidence="12 13">Jip08</strain>
    </source>
</reference>
<evidence type="ECO:0000256" key="5">
    <source>
        <dbReference type="ARBA" id="ARBA00022777"/>
    </source>
</evidence>
<dbReference type="Pfam" id="PF00512">
    <property type="entry name" value="HisKA"/>
    <property type="match status" value="1"/>
</dbReference>
<feature type="transmembrane region" description="Helical" evidence="9">
    <location>
        <begin position="20"/>
        <end position="42"/>
    </location>
</feature>
<evidence type="ECO:0000256" key="6">
    <source>
        <dbReference type="ARBA" id="ARBA00023012"/>
    </source>
</evidence>
<evidence type="ECO:0000313" key="13">
    <source>
        <dbReference type="Proteomes" id="UP001202867"/>
    </source>
</evidence>
<evidence type="ECO:0000259" key="10">
    <source>
        <dbReference type="PROSITE" id="PS50109"/>
    </source>
</evidence>
<dbReference type="SMART" id="SM00387">
    <property type="entry name" value="HATPase_c"/>
    <property type="match status" value="1"/>
</dbReference>
<dbReference type="SMART" id="SM00448">
    <property type="entry name" value="REC"/>
    <property type="match status" value="3"/>
</dbReference>
<dbReference type="InterPro" id="IPR003018">
    <property type="entry name" value="GAF"/>
</dbReference>
<evidence type="ECO:0000256" key="9">
    <source>
        <dbReference type="SAM" id="Phobius"/>
    </source>
</evidence>
<evidence type="ECO:0000256" key="2">
    <source>
        <dbReference type="ARBA" id="ARBA00012438"/>
    </source>
</evidence>
<keyword evidence="9" id="KW-1133">Transmembrane helix</keyword>
<dbReference type="CDD" id="cd00082">
    <property type="entry name" value="HisKA"/>
    <property type="match status" value="1"/>
</dbReference>
<keyword evidence="13" id="KW-1185">Reference proteome</keyword>
<feature type="domain" description="Histidine kinase" evidence="10">
    <location>
        <begin position="482"/>
        <end position="702"/>
    </location>
</feature>